<keyword evidence="4" id="KW-1185">Reference proteome</keyword>
<feature type="region of interest" description="Disordered" evidence="1">
    <location>
        <begin position="260"/>
        <end position="280"/>
    </location>
</feature>
<feature type="region of interest" description="Disordered" evidence="1">
    <location>
        <begin position="312"/>
        <end position="352"/>
    </location>
</feature>
<dbReference type="PANTHER" id="PTHR23250:SF1">
    <property type="entry name" value="TECTONIN BETA-PROPELLER REPEAT-CONTAINING PROTEIN 1"/>
    <property type="match status" value="1"/>
</dbReference>
<gene>
    <name evidence="3" type="ORF">P153DRAFT_324325</name>
</gene>
<dbReference type="InterPro" id="IPR051513">
    <property type="entry name" value="Tectonin_beta-prop"/>
</dbReference>
<evidence type="ECO:0000313" key="3">
    <source>
        <dbReference type="EMBL" id="KAF2125933.1"/>
    </source>
</evidence>
<feature type="domain" description="Peroxin/Ferlin" evidence="2">
    <location>
        <begin position="109"/>
        <end position="145"/>
    </location>
</feature>
<sequence>MADQQINLVDHTDDDNTSQPQAEQEQAPRTADSHIDILYENQRGWFVFGIPLFSSKALWNFRLDPSPWLDAKLKPSPVNITNAQVPDPSWAWDWKSWYVDMSLDVDEEGWQYSLLFKGSAWHGNHPWFHSFVRRRRWLRRRMKRKMPPKTKEGVRERLFGEAFSIGPTLARTNTVGLASLQNSNNASIDDEIRDVTTLMRWLKRSAIDREKINIVHKFIDEGGDELHYLAEQIPAIMSMLIFQNSRRQLLSTIMDRFEDAKSHREEHEKSGTPEGDAESRRIDNLLKSIEAADAECKKLEFWSDIRTLAQEGTAGNATDPNSGWDEKWQGLDESGAKHPEAGGRSEGVKVDV</sequence>
<feature type="region of interest" description="Disordered" evidence="1">
    <location>
        <begin position="1"/>
        <end position="31"/>
    </location>
</feature>
<dbReference type="GO" id="GO:0016020">
    <property type="term" value="C:membrane"/>
    <property type="evidence" value="ECO:0007669"/>
    <property type="project" value="InterPro"/>
</dbReference>
<feature type="compositionally biased region" description="Basic and acidic residues" evidence="1">
    <location>
        <begin position="324"/>
        <end position="352"/>
    </location>
</feature>
<proteinExistence type="predicted"/>
<dbReference type="RefSeq" id="XP_033520325.1">
    <property type="nucleotide sequence ID" value="XM_033665238.1"/>
</dbReference>
<dbReference type="InterPro" id="IPR006614">
    <property type="entry name" value="Peroxin/Ferlin"/>
</dbReference>
<organism evidence="3 4">
    <name type="scientific">Dothidotthia symphoricarpi CBS 119687</name>
    <dbReference type="NCBI Taxonomy" id="1392245"/>
    <lineage>
        <taxon>Eukaryota</taxon>
        <taxon>Fungi</taxon>
        <taxon>Dikarya</taxon>
        <taxon>Ascomycota</taxon>
        <taxon>Pezizomycotina</taxon>
        <taxon>Dothideomycetes</taxon>
        <taxon>Pleosporomycetidae</taxon>
        <taxon>Pleosporales</taxon>
        <taxon>Dothidotthiaceae</taxon>
        <taxon>Dothidotthia</taxon>
    </lineage>
</organism>
<dbReference type="Proteomes" id="UP000799771">
    <property type="component" value="Unassembled WGS sequence"/>
</dbReference>
<dbReference type="PANTHER" id="PTHR23250">
    <property type="entry name" value="DYSFERLIN-RELATED"/>
    <property type="match status" value="1"/>
</dbReference>
<dbReference type="AlphaFoldDB" id="A0A6A6A457"/>
<accession>A0A6A6A457</accession>
<evidence type="ECO:0000256" key="1">
    <source>
        <dbReference type="SAM" id="MobiDB-lite"/>
    </source>
</evidence>
<dbReference type="OrthoDB" id="72441at2759"/>
<name>A0A6A6A457_9PLEO</name>
<protein>
    <recommendedName>
        <fullName evidence="2">Peroxin/Ferlin domain-containing protein</fullName>
    </recommendedName>
</protein>
<evidence type="ECO:0000313" key="4">
    <source>
        <dbReference type="Proteomes" id="UP000799771"/>
    </source>
</evidence>
<dbReference type="EMBL" id="ML977515">
    <property type="protein sequence ID" value="KAF2125933.1"/>
    <property type="molecule type" value="Genomic_DNA"/>
</dbReference>
<reference evidence="3" key="1">
    <citation type="journal article" date="2020" name="Stud. Mycol.">
        <title>101 Dothideomycetes genomes: a test case for predicting lifestyles and emergence of pathogens.</title>
        <authorList>
            <person name="Haridas S."/>
            <person name="Albert R."/>
            <person name="Binder M."/>
            <person name="Bloem J."/>
            <person name="Labutti K."/>
            <person name="Salamov A."/>
            <person name="Andreopoulos B."/>
            <person name="Baker S."/>
            <person name="Barry K."/>
            <person name="Bills G."/>
            <person name="Bluhm B."/>
            <person name="Cannon C."/>
            <person name="Castanera R."/>
            <person name="Culley D."/>
            <person name="Daum C."/>
            <person name="Ezra D."/>
            <person name="Gonzalez J."/>
            <person name="Henrissat B."/>
            <person name="Kuo A."/>
            <person name="Liang C."/>
            <person name="Lipzen A."/>
            <person name="Lutzoni F."/>
            <person name="Magnuson J."/>
            <person name="Mondo S."/>
            <person name="Nolan M."/>
            <person name="Ohm R."/>
            <person name="Pangilinan J."/>
            <person name="Park H.-J."/>
            <person name="Ramirez L."/>
            <person name="Alfaro M."/>
            <person name="Sun H."/>
            <person name="Tritt A."/>
            <person name="Yoshinaga Y."/>
            <person name="Zwiers L.-H."/>
            <person name="Turgeon B."/>
            <person name="Goodwin S."/>
            <person name="Spatafora J."/>
            <person name="Crous P."/>
            <person name="Grigoriev I."/>
        </authorList>
    </citation>
    <scope>NUCLEOTIDE SEQUENCE</scope>
    <source>
        <strain evidence="3">CBS 119687</strain>
    </source>
</reference>
<evidence type="ECO:0000259" key="2">
    <source>
        <dbReference type="SMART" id="SM00694"/>
    </source>
</evidence>
<dbReference type="SMART" id="SM00694">
    <property type="entry name" value="DysFC"/>
    <property type="match status" value="1"/>
</dbReference>
<dbReference type="GeneID" id="54405670"/>